<feature type="domain" description="SCA7" evidence="2">
    <location>
        <begin position="1"/>
        <end position="68"/>
    </location>
</feature>
<sequence length="171" mass="20365">MAPGERRDFFNRYCGVISEHTGKPCRNRLGCRNHSQEDRNEIRDMYLEDHATRRSYDRTEEDPKTDNIKITAKKDYIRTGFLRRGINVRRRGHFFEESIPQEVTSEREIMSYEEATSGDDRRKEESMSEKQATSGDDRRKEESMSEKQTTSGDDRRKKKKNVRKADHIKRR</sequence>
<organism evidence="3 4">
    <name type="scientific">Caerostris extrusa</name>
    <name type="common">Bark spider</name>
    <name type="synonym">Caerostris bankana</name>
    <dbReference type="NCBI Taxonomy" id="172846"/>
    <lineage>
        <taxon>Eukaryota</taxon>
        <taxon>Metazoa</taxon>
        <taxon>Ecdysozoa</taxon>
        <taxon>Arthropoda</taxon>
        <taxon>Chelicerata</taxon>
        <taxon>Arachnida</taxon>
        <taxon>Araneae</taxon>
        <taxon>Araneomorphae</taxon>
        <taxon>Entelegynae</taxon>
        <taxon>Araneoidea</taxon>
        <taxon>Araneidae</taxon>
        <taxon>Caerostris</taxon>
    </lineage>
</organism>
<dbReference type="Pfam" id="PF08313">
    <property type="entry name" value="SCA7"/>
    <property type="match status" value="1"/>
</dbReference>
<feature type="region of interest" description="Disordered" evidence="1">
    <location>
        <begin position="89"/>
        <end position="171"/>
    </location>
</feature>
<evidence type="ECO:0000259" key="2">
    <source>
        <dbReference type="PROSITE" id="PS51505"/>
    </source>
</evidence>
<dbReference type="AlphaFoldDB" id="A0AAV4RH88"/>
<protein>
    <recommendedName>
        <fullName evidence="2">SCA7 domain-containing protein</fullName>
    </recommendedName>
</protein>
<dbReference type="InterPro" id="IPR013243">
    <property type="entry name" value="SCA7_dom"/>
</dbReference>
<gene>
    <name evidence="3" type="ORF">CEXT_385621</name>
</gene>
<feature type="compositionally biased region" description="Basic and acidic residues" evidence="1">
    <location>
        <begin position="118"/>
        <end position="128"/>
    </location>
</feature>
<evidence type="ECO:0000313" key="3">
    <source>
        <dbReference type="EMBL" id="GIY19706.1"/>
    </source>
</evidence>
<evidence type="ECO:0000313" key="4">
    <source>
        <dbReference type="Proteomes" id="UP001054945"/>
    </source>
</evidence>
<dbReference type="EMBL" id="BPLR01007783">
    <property type="protein sequence ID" value="GIY19706.1"/>
    <property type="molecule type" value="Genomic_DNA"/>
</dbReference>
<comment type="caution">
    <text evidence="3">The sequence shown here is derived from an EMBL/GenBank/DDBJ whole genome shotgun (WGS) entry which is preliminary data.</text>
</comment>
<accession>A0AAV4RH88</accession>
<keyword evidence="4" id="KW-1185">Reference proteome</keyword>
<dbReference type="Gene3D" id="6.10.140.1270">
    <property type="match status" value="1"/>
</dbReference>
<dbReference type="PROSITE" id="PS51505">
    <property type="entry name" value="SCA7"/>
    <property type="match status" value="1"/>
</dbReference>
<reference evidence="3 4" key="1">
    <citation type="submission" date="2021-06" db="EMBL/GenBank/DDBJ databases">
        <title>Caerostris extrusa draft genome.</title>
        <authorList>
            <person name="Kono N."/>
            <person name="Arakawa K."/>
        </authorList>
    </citation>
    <scope>NUCLEOTIDE SEQUENCE [LARGE SCALE GENOMIC DNA]</scope>
</reference>
<name>A0AAV4RH88_CAEEX</name>
<dbReference type="Proteomes" id="UP001054945">
    <property type="component" value="Unassembled WGS sequence"/>
</dbReference>
<proteinExistence type="predicted"/>
<evidence type="ECO:0000256" key="1">
    <source>
        <dbReference type="SAM" id="MobiDB-lite"/>
    </source>
</evidence>
<feature type="compositionally biased region" description="Basic and acidic residues" evidence="1">
    <location>
        <begin position="135"/>
        <end position="145"/>
    </location>
</feature>
<feature type="compositionally biased region" description="Basic residues" evidence="1">
    <location>
        <begin position="156"/>
        <end position="171"/>
    </location>
</feature>